<organism evidence="3 4">
    <name type="scientific">Gracilibacillus halotolerans</name>
    <dbReference type="NCBI Taxonomy" id="74386"/>
    <lineage>
        <taxon>Bacteria</taxon>
        <taxon>Bacillati</taxon>
        <taxon>Bacillota</taxon>
        <taxon>Bacilli</taxon>
        <taxon>Bacillales</taxon>
        <taxon>Bacillaceae</taxon>
        <taxon>Gracilibacillus</taxon>
    </lineage>
</organism>
<dbReference type="EMBL" id="JACHON010000003">
    <property type="protein sequence ID" value="MBB6512337.1"/>
    <property type="molecule type" value="Genomic_DNA"/>
</dbReference>
<reference evidence="3 4" key="1">
    <citation type="submission" date="2020-08" db="EMBL/GenBank/DDBJ databases">
        <title>Genomic Encyclopedia of Type Strains, Phase IV (KMG-IV): sequencing the most valuable type-strain genomes for metagenomic binning, comparative biology and taxonomic classification.</title>
        <authorList>
            <person name="Goeker M."/>
        </authorList>
    </citation>
    <scope>NUCLEOTIDE SEQUENCE [LARGE SCALE GENOMIC DNA]</scope>
    <source>
        <strain evidence="3 4">DSM 11805</strain>
    </source>
</reference>
<feature type="domain" description="YtkA-like" evidence="2">
    <location>
        <begin position="153"/>
        <end position="233"/>
    </location>
</feature>
<accession>A0A841RKE3</accession>
<name>A0A841RKE3_9BACI</name>
<dbReference type="InterPro" id="IPR032693">
    <property type="entry name" value="YtkA-like_dom"/>
</dbReference>
<protein>
    <recommendedName>
        <fullName evidence="2">YtkA-like domain-containing protein</fullName>
    </recommendedName>
</protein>
<evidence type="ECO:0000256" key="1">
    <source>
        <dbReference type="SAM" id="SignalP"/>
    </source>
</evidence>
<evidence type="ECO:0000313" key="3">
    <source>
        <dbReference type="EMBL" id="MBB6512337.1"/>
    </source>
</evidence>
<feature type="chain" id="PRO_5038449056" description="YtkA-like domain-containing protein" evidence="1">
    <location>
        <begin position="19"/>
        <end position="252"/>
    </location>
</feature>
<feature type="domain" description="YtkA-like" evidence="2">
    <location>
        <begin position="33"/>
        <end position="116"/>
    </location>
</feature>
<dbReference type="Pfam" id="PF13115">
    <property type="entry name" value="YtkA"/>
    <property type="match status" value="2"/>
</dbReference>
<comment type="caution">
    <text evidence="3">The sequence shown here is derived from an EMBL/GenBank/DDBJ whole genome shotgun (WGS) entry which is preliminary data.</text>
</comment>
<dbReference type="PROSITE" id="PS51257">
    <property type="entry name" value="PROKAR_LIPOPROTEIN"/>
    <property type="match status" value="1"/>
</dbReference>
<evidence type="ECO:0000313" key="4">
    <source>
        <dbReference type="Proteomes" id="UP000572212"/>
    </source>
</evidence>
<proteinExistence type="predicted"/>
<keyword evidence="1" id="KW-0732">Signal</keyword>
<dbReference type="Proteomes" id="UP000572212">
    <property type="component" value="Unassembled WGS sequence"/>
</dbReference>
<keyword evidence="4" id="KW-1185">Reference proteome</keyword>
<dbReference type="RefSeq" id="WP_184245464.1">
    <property type="nucleotide sequence ID" value="NZ_BAAACU010000058.1"/>
</dbReference>
<dbReference type="AlphaFoldDB" id="A0A841RKE3"/>
<feature type="signal peptide" evidence="1">
    <location>
        <begin position="1"/>
        <end position="18"/>
    </location>
</feature>
<sequence length="252" mass="28740">MKNKLMIIMMTIIVALLAACNNETDNLDEQETEEPKMLEVEFELPEKADVGETVELKAIVTYGDEKVKDADEVEFEYWEQGNEEDSTFIESINNEDGTYIAEVTFEANGVYEIYAHTTARDLHTMPKKAITIGEGGSVEHHEEHEEGHEHNHSEGLATHFVQPEDVKVNKEIDLVVHLQMDNQPLEEARVRYQINNDGSSEKADWLEAEETIPGEYTSLHSFEKDGTYTITIHIEDNEGLHEHVEQQIEVAQ</sequence>
<evidence type="ECO:0000259" key="2">
    <source>
        <dbReference type="Pfam" id="PF13115"/>
    </source>
</evidence>
<gene>
    <name evidence="3" type="ORF">GGQ92_001120</name>
</gene>